<sequence length="104" mass="11379">MTQIGALLLQWQRHAHECEVKRAEEWHRNLRWGTDHIVAGGDVGLLVGVSVLDALDDEPDLPKSDSALIDSILAGVFPDTSDSGAEENYNHQQEEGGAPDDPDH</sequence>
<organism evidence="2 3">
    <name type="scientific">Corynebacterium suedekumii</name>
    <dbReference type="NCBI Taxonomy" id="3049801"/>
    <lineage>
        <taxon>Bacteria</taxon>
        <taxon>Bacillati</taxon>
        <taxon>Actinomycetota</taxon>
        <taxon>Actinomycetes</taxon>
        <taxon>Mycobacteriales</taxon>
        <taxon>Corynebacteriaceae</taxon>
        <taxon>Corynebacterium</taxon>
    </lineage>
</organism>
<keyword evidence="3" id="KW-1185">Reference proteome</keyword>
<dbReference type="RefSeq" id="WP_284874608.1">
    <property type="nucleotide sequence ID" value="NZ_CP126970.1"/>
</dbReference>
<evidence type="ECO:0000313" key="2">
    <source>
        <dbReference type="EMBL" id="WIM70015.1"/>
    </source>
</evidence>
<proteinExistence type="predicted"/>
<dbReference type="EMBL" id="CP126970">
    <property type="protein sequence ID" value="WIM70015.1"/>
    <property type="molecule type" value="Genomic_DNA"/>
</dbReference>
<name>A0ABY8VMM4_9CORY</name>
<dbReference type="Proteomes" id="UP001238805">
    <property type="component" value="Chromosome"/>
</dbReference>
<gene>
    <name evidence="2" type="ORF">QP029_12620</name>
</gene>
<evidence type="ECO:0000313" key="3">
    <source>
        <dbReference type="Proteomes" id="UP001238805"/>
    </source>
</evidence>
<accession>A0ABY8VMM4</accession>
<protein>
    <submittedName>
        <fullName evidence="2">Uncharacterized protein</fullName>
    </submittedName>
</protein>
<reference evidence="2 3" key="1">
    <citation type="submission" date="2023-05" db="EMBL/GenBank/DDBJ databases">
        <title>Corynebacterium suedekumii sp. nov. and Corynebacterium breve sp. nov. isolated from raw cow's milk.</title>
        <authorList>
            <person name="Baer M.K."/>
            <person name="Mehl L."/>
            <person name="Hellmuth R."/>
            <person name="Marke G."/>
            <person name="Lipski A."/>
        </authorList>
    </citation>
    <scope>NUCLEOTIDE SEQUENCE [LARGE SCALE GENOMIC DNA]</scope>
    <source>
        <strain evidence="2 3">LM112</strain>
    </source>
</reference>
<feature type="region of interest" description="Disordered" evidence="1">
    <location>
        <begin position="78"/>
        <end position="104"/>
    </location>
</feature>
<evidence type="ECO:0000256" key="1">
    <source>
        <dbReference type="SAM" id="MobiDB-lite"/>
    </source>
</evidence>